<dbReference type="Gene3D" id="3.40.50.300">
    <property type="entry name" value="P-loop containing nucleotide triphosphate hydrolases"/>
    <property type="match status" value="1"/>
</dbReference>
<name>A0A5R8XYL2_9BACT</name>
<keyword evidence="4" id="KW-1185">Reference proteome</keyword>
<dbReference type="EMBL" id="VANU01000006">
    <property type="protein sequence ID" value="TLP36208.1"/>
    <property type="molecule type" value="Genomic_DNA"/>
</dbReference>
<keyword evidence="1" id="KW-1133">Transmembrane helix</keyword>
<feature type="transmembrane region" description="Helical" evidence="1">
    <location>
        <begin position="6"/>
        <end position="29"/>
    </location>
</feature>
<organism evidence="3 4">
    <name type="scientific">Arcobacter arenosus</name>
    <dbReference type="NCBI Taxonomy" id="2576037"/>
    <lineage>
        <taxon>Bacteria</taxon>
        <taxon>Pseudomonadati</taxon>
        <taxon>Campylobacterota</taxon>
        <taxon>Epsilonproteobacteria</taxon>
        <taxon>Campylobacterales</taxon>
        <taxon>Arcobacteraceae</taxon>
        <taxon>Arcobacter</taxon>
    </lineage>
</organism>
<protein>
    <submittedName>
        <fullName evidence="3">ParA family protein</fullName>
    </submittedName>
</protein>
<dbReference type="Pfam" id="PF01656">
    <property type="entry name" value="CbiA"/>
    <property type="match status" value="1"/>
</dbReference>
<dbReference type="AlphaFoldDB" id="A0A5R8XYL2"/>
<reference evidence="3 4" key="1">
    <citation type="submission" date="2019-05" db="EMBL/GenBank/DDBJ databases">
        <title>Arcobacter sp. nov., isolated from sea sediment.</title>
        <authorList>
            <person name="Kim W."/>
        </authorList>
    </citation>
    <scope>NUCLEOTIDE SEQUENCE [LARGE SCALE GENOMIC DNA]</scope>
    <source>
        <strain evidence="3 4">CAU 1517</strain>
    </source>
</reference>
<dbReference type="SUPFAM" id="SSF52540">
    <property type="entry name" value="P-loop containing nucleoside triphosphate hydrolases"/>
    <property type="match status" value="1"/>
</dbReference>
<keyword evidence="1" id="KW-0472">Membrane</keyword>
<dbReference type="OrthoDB" id="5345420at2"/>
<evidence type="ECO:0000313" key="4">
    <source>
        <dbReference type="Proteomes" id="UP000308901"/>
    </source>
</evidence>
<gene>
    <name evidence="3" type="ORF">FDK22_13135</name>
</gene>
<comment type="caution">
    <text evidence="3">The sequence shown here is derived from an EMBL/GenBank/DDBJ whole genome shotgun (WGS) entry which is preliminary data.</text>
</comment>
<sequence length="257" mass="29911">MRFKNIVVVSSKGGVGKTVFVFHILSYLLRRKKFRIIEIDDNNNSSLSFSQSNLLENRVTSCDVSQGFQKLEELVIENMFEDELITVIDSGGGNDSKKVINSIIRQELTTNTLFIIPFLADFSQISNLIETVDLVKKYNYAVVINNINLSDKNDLMFIDGNDDFEIQSFKKIFDNFFIIEKTNLFSYSTSRYKTTIYDFAQRAFKFNQNEILEFAKKETFGEKTAMLNIYRDWKISRLAKDYLLNSNIKLLEDYINE</sequence>
<feature type="domain" description="CobQ/CobB/MinD/ParA nucleotide binding" evidence="2">
    <location>
        <begin position="6"/>
        <end position="126"/>
    </location>
</feature>
<keyword evidence="1" id="KW-0812">Transmembrane</keyword>
<evidence type="ECO:0000256" key="1">
    <source>
        <dbReference type="SAM" id="Phobius"/>
    </source>
</evidence>
<accession>A0A5R8XYL2</accession>
<evidence type="ECO:0000259" key="2">
    <source>
        <dbReference type="Pfam" id="PF01656"/>
    </source>
</evidence>
<dbReference type="Proteomes" id="UP000308901">
    <property type="component" value="Unassembled WGS sequence"/>
</dbReference>
<dbReference type="RefSeq" id="WP_138153438.1">
    <property type="nucleotide sequence ID" value="NZ_VANU01000006.1"/>
</dbReference>
<proteinExistence type="predicted"/>
<dbReference type="InterPro" id="IPR027417">
    <property type="entry name" value="P-loop_NTPase"/>
</dbReference>
<evidence type="ECO:0000313" key="3">
    <source>
        <dbReference type="EMBL" id="TLP36208.1"/>
    </source>
</evidence>
<dbReference type="InterPro" id="IPR002586">
    <property type="entry name" value="CobQ/CobB/MinD/ParA_Nub-bd_dom"/>
</dbReference>